<evidence type="ECO:0000313" key="2">
    <source>
        <dbReference type="EMBL" id="KYC57244.1"/>
    </source>
</evidence>
<dbReference type="EMBL" id="LNJE01000013">
    <property type="protein sequence ID" value="KYC57244.1"/>
    <property type="molecule type" value="Genomic_DNA"/>
</dbReference>
<name>A0A150JK30_9EURY</name>
<dbReference type="Proteomes" id="UP000092420">
    <property type="component" value="Unassembled WGS sequence"/>
</dbReference>
<organism evidence="2">
    <name type="scientific">Candidatus Methanofastidiosum methylothiophilum</name>
    <dbReference type="NCBI Taxonomy" id="1705564"/>
    <lineage>
        <taxon>Archaea</taxon>
        <taxon>Methanobacteriati</taxon>
        <taxon>Methanobacteriota</taxon>
        <taxon>Stenosarchaea group</taxon>
        <taxon>Candidatus Methanofastidiosia</taxon>
        <taxon>Candidatus Methanofastidiosales</taxon>
        <taxon>Candidatus Methanofastidiosaceae</taxon>
        <taxon>Candidatus Methanofastidiosum</taxon>
    </lineage>
</organism>
<evidence type="ECO:0000313" key="3">
    <source>
        <dbReference type="Proteomes" id="UP000092420"/>
    </source>
</evidence>
<evidence type="ECO:0000313" key="1">
    <source>
        <dbReference type="EMBL" id="KYC54650.1"/>
    </source>
</evidence>
<proteinExistence type="predicted"/>
<dbReference type="EMBL" id="LNJB01000010">
    <property type="protein sequence ID" value="KYC54650.1"/>
    <property type="molecule type" value="Genomic_DNA"/>
</dbReference>
<comment type="caution">
    <text evidence="2">The sequence shown here is derived from an EMBL/GenBank/DDBJ whole genome shotgun (WGS) entry which is preliminary data.</text>
</comment>
<accession>A0A150JG59</accession>
<dbReference type="AlphaFoldDB" id="A0A150JK30"/>
<accession>A0A150JK30</accession>
<reference evidence="2 3" key="1">
    <citation type="journal article" date="2016" name="ISME J.">
        <title>Chasing the elusive Euryarchaeota class WSA2: genomes reveal a uniquely fastidious methyl-reducing methanogen.</title>
        <authorList>
            <person name="Nobu M.K."/>
            <person name="Narihiro T."/>
            <person name="Kuroda K."/>
            <person name="Mei R."/>
            <person name="Liu W.T."/>
        </authorList>
    </citation>
    <scope>NUCLEOTIDE SEQUENCE [LARGE SCALE GENOMIC DNA]</scope>
    <source>
        <strain evidence="1">ADurb1013_Bin02101</strain>
        <strain evidence="2">ADurb1213_Bin02801</strain>
    </source>
</reference>
<sequence>MSIYIKTFVEDSSNSYKSYAKTRPAKRMRVSKVNDYQVKRLKED</sequence>
<protein>
    <submittedName>
        <fullName evidence="2">Uncharacterized protein</fullName>
    </submittedName>
</protein>
<gene>
    <name evidence="1" type="ORF">AN188_00928</name>
    <name evidence="2" type="ORF">APG09_01171</name>
</gene>
<accession>A0A150JBS3</accession>